<dbReference type="InterPro" id="IPR004408">
    <property type="entry name" value="Biotin_CoA_COase_ligase"/>
</dbReference>
<dbReference type="AlphaFoldDB" id="A0A8J7U7C1"/>
<dbReference type="PANTHER" id="PTHR12835">
    <property type="entry name" value="BIOTIN PROTEIN LIGASE"/>
    <property type="match status" value="1"/>
</dbReference>
<organism evidence="3 4">
    <name type="scientific">Acanthopleuribacter pedis</name>
    <dbReference type="NCBI Taxonomy" id="442870"/>
    <lineage>
        <taxon>Bacteria</taxon>
        <taxon>Pseudomonadati</taxon>
        <taxon>Acidobacteriota</taxon>
        <taxon>Holophagae</taxon>
        <taxon>Acanthopleuribacterales</taxon>
        <taxon>Acanthopleuribacteraceae</taxon>
        <taxon>Acanthopleuribacter</taxon>
    </lineage>
</organism>
<evidence type="ECO:0000313" key="4">
    <source>
        <dbReference type="Proteomes" id="UP000664417"/>
    </source>
</evidence>
<protein>
    <submittedName>
        <fullName evidence="3">Biotin--[acetyl-CoA-carboxylase] ligase</fullName>
        <ecNumber evidence="3">6.3.4.15</ecNumber>
    </submittedName>
</protein>
<dbReference type="CDD" id="cd16442">
    <property type="entry name" value="BPL"/>
    <property type="match status" value="1"/>
</dbReference>
<evidence type="ECO:0000256" key="1">
    <source>
        <dbReference type="ARBA" id="ARBA00022598"/>
    </source>
</evidence>
<evidence type="ECO:0000259" key="2">
    <source>
        <dbReference type="PROSITE" id="PS51733"/>
    </source>
</evidence>
<dbReference type="Proteomes" id="UP000664417">
    <property type="component" value="Unassembled WGS sequence"/>
</dbReference>
<dbReference type="PANTHER" id="PTHR12835:SF5">
    <property type="entry name" value="BIOTIN--PROTEIN LIGASE"/>
    <property type="match status" value="1"/>
</dbReference>
<dbReference type="InterPro" id="IPR004143">
    <property type="entry name" value="BPL_LPL_catalytic"/>
</dbReference>
<comment type="caution">
    <text evidence="3">The sequence shown here is derived from an EMBL/GenBank/DDBJ whole genome shotgun (WGS) entry which is preliminary data.</text>
</comment>
<dbReference type="NCBIfam" id="TIGR00121">
    <property type="entry name" value="birA_ligase"/>
    <property type="match status" value="1"/>
</dbReference>
<dbReference type="EMBL" id="JAFREP010000034">
    <property type="protein sequence ID" value="MBO1322348.1"/>
    <property type="molecule type" value="Genomic_DNA"/>
</dbReference>
<gene>
    <name evidence="3" type="ORF">J3U88_28000</name>
</gene>
<dbReference type="EC" id="6.3.4.15" evidence="3"/>
<proteinExistence type="predicted"/>
<dbReference type="InterPro" id="IPR045864">
    <property type="entry name" value="aa-tRNA-synth_II/BPL/LPL"/>
</dbReference>
<dbReference type="SUPFAM" id="SSF55681">
    <property type="entry name" value="Class II aaRS and biotin synthetases"/>
    <property type="match status" value="1"/>
</dbReference>
<dbReference type="Pfam" id="PF03099">
    <property type="entry name" value="BPL_LplA_LipB"/>
    <property type="match status" value="1"/>
</dbReference>
<accession>A0A8J7U7C1</accession>
<dbReference type="PROSITE" id="PS51733">
    <property type="entry name" value="BPL_LPL_CATALYTIC"/>
    <property type="match status" value="1"/>
</dbReference>
<keyword evidence="4" id="KW-1185">Reference proteome</keyword>
<feature type="domain" description="BPL/LPL catalytic" evidence="2">
    <location>
        <begin position="1"/>
        <end position="178"/>
    </location>
</feature>
<dbReference type="RefSeq" id="WP_207862321.1">
    <property type="nucleotide sequence ID" value="NZ_JAFREP010000034.1"/>
</dbReference>
<dbReference type="Gene3D" id="3.30.930.10">
    <property type="entry name" value="Bira Bifunctional Protein, Domain 2"/>
    <property type="match status" value="1"/>
</dbReference>
<reference evidence="3" key="1">
    <citation type="submission" date="2021-03" db="EMBL/GenBank/DDBJ databases">
        <authorList>
            <person name="Wang G."/>
        </authorList>
    </citation>
    <scope>NUCLEOTIDE SEQUENCE</scope>
    <source>
        <strain evidence="3">KCTC 12899</strain>
    </source>
</reference>
<dbReference type="GO" id="GO:0005737">
    <property type="term" value="C:cytoplasm"/>
    <property type="evidence" value="ECO:0007669"/>
    <property type="project" value="TreeGrafter"/>
</dbReference>
<evidence type="ECO:0000313" key="3">
    <source>
        <dbReference type="EMBL" id="MBO1322348.1"/>
    </source>
</evidence>
<dbReference type="GO" id="GO:0004077">
    <property type="term" value="F:biotin--[biotin carboxyl-carrier protein] ligase activity"/>
    <property type="evidence" value="ECO:0007669"/>
    <property type="project" value="UniProtKB-EC"/>
</dbReference>
<keyword evidence="1 3" id="KW-0436">Ligase</keyword>
<name>A0A8J7U7C1_9BACT</name>
<sequence>MFFDWSPQQLIHLDQATSTNDDAFTMLQHQPACLLWTTHQTGGRGSRGRSWLSPPGHGLALSMGCSPAPARPDQFCYPIFAAVALHEVLCDLAPGASWTLKWPNDLLLDGRKLAGILCESRWVGKQVAVVIGIGVNLKRHAGMENLPKGYAALDELPDPPQAEQLVRQLFFTLPLQFEKLAQPALLTAAWQQRCGFPLGTRVTLTANGRTLSGTYEGLNLEGNLKVRDDYHQLHQIAQNCDDFALTPL</sequence>